<gene>
    <name evidence="19" type="ORF">AAP_04269</name>
</gene>
<proteinExistence type="inferred from homology"/>
<dbReference type="OrthoDB" id="2443965at2759"/>
<evidence type="ECO:0000256" key="13">
    <source>
        <dbReference type="ARBA" id="ARBA00023242"/>
    </source>
</evidence>
<dbReference type="GO" id="GO:0051301">
    <property type="term" value="P:cell division"/>
    <property type="evidence" value="ECO:0007669"/>
    <property type="project" value="UniProtKB-KW"/>
</dbReference>
<dbReference type="GO" id="GO:0042729">
    <property type="term" value="C:DASH complex"/>
    <property type="evidence" value="ECO:0007669"/>
    <property type="project" value="InterPro"/>
</dbReference>
<evidence type="ECO:0000256" key="5">
    <source>
        <dbReference type="ARBA" id="ARBA00022454"/>
    </source>
</evidence>
<evidence type="ECO:0000256" key="15">
    <source>
        <dbReference type="ARBA" id="ARBA00023328"/>
    </source>
</evidence>
<keyword evidence="14" id="KW-0131">Cell cycle</keyword>
<evidence type="ECO:0000256" key="2">
    <source>
        <dbReference type="ARBA" id="ARBA00004186"/>
    </source>
</evidence>
<dbReference type="PANTHER" id="PTHR28017:SF1">
    <property type="entry name" value="DASH COMPLEX SUBUNIT DAD3"/>
    <property type="match status" value="1"/>
</dbReference>
<protein>
    <recommendedName>
        <fullName evidence="16">DASH complex subunit DAD3</fullName>
    </recommendedName>
    <alternativeName>
        <fullName evidence="17">Outer kinetochore protein DAD3</fullName>
    </alternativeName>
</protein>
<keyword evidence="9" id="KW-0498">Mitosis</keyword>
<evidence type="ECO:0000256" key="6">
    <source>
        <dbReference type="ARBA" id="ARBA00022490"/>
    </source>
</evidence>
<dbReference type="PANTHER" id="PTHR28017">
    <property type="entry name" value="DASH COMPLEX SUBUNIT DAD3"/>
    <property type="match status" value="1"/>
</dbReference>
<keyword evidence="13" id="KW-0539">Nucleus</keyword>
<evidence type="ECO:0000256" key="17">
    <source>
        <dbReference type="ARBA" id="ARBA00044305"/>
    </source>
</evidence>
<dbReference type="GO" id="GO:0072686">
    <property type="term" value="C:mitotic spindle"/>
    <property type="evidence" value="ECO:0007669"/>
    <property type="project" value="InterPro"/>
</dbReference>
<evidence type="ECO:0000256" key="7">
    <source>
        <dbReference type="ARBA" id="ARBA00022618"/>
    </source>
</evidence>
<comment type="caution">
    <text evidence="19">The sequence shown here is derived from an EMBL/GenBank/DDBJ whole genome shotgun (WGS) entry which is preliminary data.</text>
</comment>
<dbReference type="GO" id="GO:0005874">
    <property type="term" value="C:microtubule"/>
    <property type="evidence" value="ECO:0007669"/>
    <property type="project" value="UniProtKB-KW"/>
</dbReference>
<evidence type="ECO:0000256" key="18">
    <source>
        <dbReference type="SAM" id="MobiDB-lite"/>
    </source>
</evidence>
<dbReference type="InterPro" id="IPR013965">
    <property type="entry name" value="DASH_Dad3"/>
</dbReference>
<evidence type="ECO:0000256" key="8">
    <source>
        <dbReference type="ARBA" id="ARBA00022701"/>
    </source>
</evidence>
<feature type="region of interest" description="Disordered" evidence="18">
    <location>
        <begin position="1"/>
        <end position="25"/>
    </location>
</feature>
<keyword evidence="11" id="KW-0995">Kinetochore</keyword>
<dbReference type="AlphaFoldDB" id="A0A167X1E2"/>
<keyword evidence="10" id="KW-0159">Chromosome partition</keyword>
<evidence type="ECO:0000256" key="9">
    <source>
        <dbReference type="ARBA" id="ARBA00022776"/>
    </source>
</evidence>
<name>A0A167X1E2_9EURO</name>
<reference evidence="19 20" key="1">
    <citation type="journal article" date="2016" name="Genome Biol. Evol.">
        <title>Divergent and convergent evolution of fungal pathogenicity.</title>
        <authorList>
            <person name="Shang Y."/>
            <person name="Xiao G."/>
            <person name="Zheng P."/>
            <person name="Cen K."/>
            <person name="Zhan S."/>
            <person name="Wang C."/>
        </authorList>
    </citation>
    <scope>NUCLEOTIDE SEQUENCE [LARGE SCALE GENOMIC DNA]</scope>
    <source>
        <strain evidence="19 20">ARSEF 7405</strain>
    </source>
</reference>
<keyword evidence="5" id="KW-0158">Chromosome</keyword>
<comment type="subcellular location">
    <subcellularLocation>
        <location evidence="3">Chromosome</location>
        <location evidence="3">Centromere</location>
        <location evidence="3">Kinetochore</location>
    </subcellularLocation>
    <subcellularLocation>
        <location evidence="2">Cytoplasm</location>
        <location evidence="2">Cytoskeleton</location>
        <location evidence="2">Spindle</location>
    </subcellularLocation>
    <subcellularLocation>
        <location evidence="1">Nucleus</location>
    </subcellularLocation>
</comment>
<keyword evidence="20" id="KW-1185">Reference proteome</keyword>
<keyword evidence="7" id="KW-0132">Cell division</keyword>
<dbReference type="EMBL" id="AZGZ01000020">
    <property type="protein sequence ID" value="KZZ89514.1"/>
    <property type="molecule type" value="Genomic_DNA"/>
</dbReference>
<keyword evidence="8" id="KW-0493">Microtubule</keyword>
<evidence type="ECO:0000256" key="4">
    <source>
        <dbReference type="ARBA" id="ARBA00006277"/>
    </source>
</evidence>
<evidence type="ECO:0000256" key="11">
    <source>
        <dbReference type="ARBA" id="ARBA00022838"/>
    </source>
</evidence>
<organism evidence="19 20">
    <name type="scientific">Ascosphaera apis ARSEF 7405</name>
    <dbReference type="NCBI Taxonomy" id="392613"/>
    <lineage>
        <taxon>Eukaryota</taxon>
        <taxon>Fungi</taxon>
        <taxon>Dikarya</taxon>
        <taxon>Ascomycota</taxon>
        <taxon>Pezizomycotina</taxon>
        <taxon>Eurotiomycetes</taxon>
        <taxon>Eurotiomycetidae</taxon>
        <taxon>Onygenales</taxon>
        <taxon>Ascosphaeraceae</taxon>
        <taxon>Ascosphaera</taxon>
    </lineage>
</organism>
<evidence type="ECO:0000256" key="12">
    <source>
        <dbReference type="ARBA" id="ARBA00023212"/>
    </source>
</evidence>
<evidence type="ECO:0000313" key="19">
    <source>
        <dbReference type="EMBL" id="KZZ89514.1"/>
    </source>
</evidence>
<accession>A0A167X1E2</accession>
<keyword evidence="6" id="KW-0963">Cytoplasm</keyword>
<evidence type="ECO:0000256" key="3">
    <source>
        <dbReference type="ARBA" id="ARBA00004629"/>
    </source>
</evidence>
<dbReference type="Proteomes" id="UP000242877">
    <property type="component" value="Unassembled WGS sequence"/>
</dbReference>
<dbReference type="Pfam" id="PF08656">
    <property type="entry name" value="DASH_Dad3"/>
    <property type="match status" value="1"/>
</dbReference>
<comment type="similarity">
    <text evidence="4">Belongs to the DASH complex DAD3 family.</text>
</comment>
<feature type="compositionally biased region" description="Polar residues" evidence="18">
    <location>
        <begin position="121"/>
        <end position="130"/>
    </location>
</feature>
<sequence length="130" mass="14257">MTFSPLSDEHGVSPSASTSVAANPLLRDDPLLSPLEQDVLDEYARLLENMNKLSDTIADMATRPAAEMLDSLRMLERKTATVCTLLKASVYSIVLQQQIYNDDAGGEQEGVGETSDMMEDTSYSQDSTQY</sequence>
<keyword evidence="12" id="KW-0206">Cytoskeleton</keyword>
<dbReference type="GO" id="GO:0008608">
    <property type="term" value="P:attachment of spindle microtubules to kinetochore"/>
    <property type="evidence" value="ECO:0007669"/>
    <property type="project" value="InterPro"/>
</dbReference>
<evidence type="ECO:0000256" key="14">
    <source>
        <dbReference type="ARBA" id="ARBA00023306"/>
    </source>
</evidence>
<evidence type="ECO:0000313" key="20">
    <source>
        <dbReference type="Proteomes" id="UP000242877"/>
    </source>
</evidence>
<keyword evidence="15" id="KW-0137">Centromere</keyword>
<evidence type="ECO:0000256" key="1">
    <source>
        <dbReference type="ARBA" id="ARBA00004123"/>
    </source>
</evidence>
<evidence type="ECO:0000256" key="10">
    <source>
        <dbReference type="ARBA" id="ARBA00022829"/>
    </source>
</evidence>
<feature type="region of interest" description="Disordered" evidence="18">
    <location>
        <begin position="103"/>
        <end position="130"/>
    </location>
</feature>
<dbReference type="VEuPathDB" id="FungiDB:AAP_04269"/>
<evidence type="ECO:0000256" key="16">
    <source>
        <dbReference type="ARBA" id="ARBA00044179"/>
    </source>
</evidence>
<dbReference type="GO" id="GO:0051010">
    <property type="term" value="F:microtubule plus-end binding"/>
    <property type="evidence" value="ECO:0007669"/>
    <property type="project" value="TreeGrafter"/>
</dbReference>